<feature type="domain" description="Dynein heavy chain tail" evidence="2">
    <location>
        <begin position="255"/>
        <end position="640"/>
    </location>
</feature>
<dbReference type="InterPro" id="IPR026983">
    <property type="entry name" value="DHC"/>
</dbReference>
<dbReference type="AlphaFoldDB" id="U6LYJ0"/>
<evidence type="ECO:0000259" key="2">
    <source>
        <dbReference type="Pfam" id="PF08385"/>
    </source>
</evidence>
<organism evidence="3 4">
    <name type="scientific">Eimeria maxima</name>
    <name type="common">Coccidian parasite</name>
    <dbReference type="NCBI Taxonomy" id="5804"/>
    <lineage>
        <taxon>Eukaryota</taxon>
        <taxon>Sar</taxon>
        <taxon>Alveolata</taxon>
        <taxon>Apicomplexa</taxon>
        <taxon>Conoidasida</taxon>
        <taxon>Coccidia</taxon>
        <taxon>Eucoccidiorida</taxon>
        <taxon>Eimeriorina</taxon>
        <taxon>Eimeriidae</taxon>
        <taxon>Eimeria</taxon>
    </lineage>
</organism>
<evidence type="ECO:0000256" key="1">
    <source>
        <dbReference type="SAM" id="MobiDB-lite"/>
    </source>
</evidence>
<dbReference type="RefSeq" id="XP_013332588.1">
    <property type="nucleotide sequence ID" value="XM_013477134.1"/>
</dbReference>
<dbReference type="Pfam" id="PF08385">
    <property type="entry name" value="DHC_N1"/>
    <property type="match status" value="1"/>
</dbReference>
<dbReference type="GO" id="GO:0045505">
    <property type="term" value="F:dynein intermediate chain binding"/>
    <property type="evidence" value="ECO:0007669"/>
    <property type="project" value="InterPro"/>
</dbReference>
<name>U6LYJ0_EIMMA</name>
<gene>
    <name evidence="3" type="ORF">EMWEY_00000200</name>
</gene>
<evidence type="ECO:0000313" key="4">
    <source>
        <dbReference type="Proteomes" id="UP000030763"/>
    </source>
</evidence>
<dbReference type="GO" id="GO:0005858">
    <property type="term" value="C:axonemal dynein complex"/>
    <property type="evidence" value="ECO:0007669"/>
    <property type="project" value="TreeGrafter"/>
</dbReference>
<dbReference type="InterPro" id="IPR013594">
    <property type="entry name" value="Dynein_heavy_tail"/>
</dbReference>
<dbReference type="PANTHER" id="PTHR46532">
    <property type="entry name" value="MALE FERTILITY FACTOR KL5"/>
    <property type="match status" value="1"/>
</dbReference>
<dbReference type="GeneID" id="25334006"/>
<keyword evidence="4" id="KW-1185">Reference proteome</keyword>
<sequence length="765" mass="86102">MSDDTLETREVTPDENVGDGTTVPSSRLAECNRTPEPGSHTSAEDTCSSQAAEGLARWLVAQIQLPGFVADEDWTPKHTSEFARFCTDENRTQWFLWMSKPPFGGTTHIREEAESVMEKGGSARLSFSDDLPAHCIGPMLQQTSLEERIGRGLVFIVKRNSLVTLRNAEEQLLCLSFHGDVLTRLAAIIRGVHIPVLGDNNAWPQSFKRELLRRLTNYVGRMTDIVHRAQGCAKLALPLEDLGDTAGCLRDRDRVQRLEALVVCWTRQVKEILALQDGPEGAVDSGHLGEIQRWTEHAQNLASLLDQFREESLNSVLKILNAAKSPYVKPFQVAQREVAAAAHLADENLKFLEVLREPCQALREAESTQIPQVATRLLMAVRIVATHSKYYTTPERIGGLLRNIAGEMIRRGQASINVDSIWSGNVAEPMESLRNAVQCGLALNKIFSQLSTLIKAEGKALCCWDFADGSAFAESDAFVQRCSDLLDVCQAQLQFNPTIQLRQQGASEYSQEELQAKPPQQANVHINHLPFFGAFQTESIRSSIRDMQETFGKSLARLRAMGRNVLHVKATNWHTEYALFKEQVRDQECMYTNVIATAFKRVATVEEACEIYDGFKVLAKRPKIQRFLEKKAGDVWKLFIQKFVEKSFQEWLQEIETLNPSGQSSQPSDLPQFGCDIYILTKGRGGGLELNFDKGLQRVLQEARFWQCLQDQTIRLPFSILELMRHQDRLFLLQQHVSKIVKAYNAIFEGLAASDTLRRINTDSQ</sequence>
<dbReference type="EMBL" id="HG718748">
    <property type="protein sequence ID" value="CDJ55938.1"/>
    <property type="molecule type" value="Genomic_DNA"/>
</dbReference>
<reference evidence="3" key="2">
    <citation type="submission" date="2013-10" db="EMBL/GenBank/DDBJ databases">
        <authorList>
            <person name="Aslett M."/>
        </authorList>
    </citation>
    <scope>NUCLEOTIDE SEQUENCE [LARGE SCALE GENOMIC DNA]</scope>
    <source>
        <strain evidence="3">Weybridge</strain>
    </source>
</reference>
<proteinExistence type="predicted"/>
<dbReference type="GO" id="GO:0051959">
    <property type="term" value="F:dynein light intermediate chain binding"/>
    <property type="evidence" value="ECO:0007669"/>
    <property type="project" value="InterPro"/>
</dbReference>
<dbReference type="GO" id="GO:0007018">
    <property type="term" value="P:microtubule-based movement"/>
    <property type="evidence" value="ECO:0007669"/>
    <property type="project" value="InterPro"/>
</dbReference>
<accession>U6LYJ0</accession>
<protein>
    <submittedName>
        <fullName evidence="3">Dynein heavy chain 2, axonemal, related</fullName>
    </submittedName>
</protein>
<dbReference type="PANTHER" id="PTHR46532:SF11">
    <property type="entry name" value="DYNEIN AXONEMAL HEAVY CHAIN 12"/>
    <property type="match status" value="1"/>
</dbReference>
<dbReference type="OrthoDB" id="10251809at2759"/>
<reference evidence="3" key="1">
    <citation type="submission" date="2013-10" db="EMBL/GenBank/DDBJ databases">
        <title>Genomic analysis of the causative agents of coccidiosis in chickens.</title>
        <authorList>
            <person name="Reid A.J."/>
            <person name="Blake D."/>
            <person name="Billington K."/>
            <person name="Browne H."/>
            <person name="Dunn M."/>
            <person name="Hung S."/>
            <person name="Kawahara F."/>
            <person name="Miranda-Saavedra D."/>
            <person name="Mourier T."/>
            <person name="Nagra H."/>
            <person name="Otto T.D."/>
            <person name="Rawlings N."/>
            <person name="Sanchez A."/>
            <person name="Sanders M."/>
            <person name="Subramaniam C."/>
            <person name="Tay Y."/>
            <person name="Dear P."/>
            <person name="Doerig C."/>
            <person name="Gruber A."/>
            <person name="Parkinson J."/>
            <person name="Shirley M."/>
            <person name="Wan K.L."/>
            <person name="Berriman M."/>
            <person name="Tomley F."/>
            <person name="Pain A."/>
        </authorList>
    </citation>
    <scope>NUCLEOTIDE SEQUENCE [LARGE SCALE GENOMIC DNA]</scope>
    <source>
        <strain evidence="3">Weybridge</strain>
    </source>
</reference>
<feature type="compositionally biased region" description="Polar residues" evidence="1">
    <location>
        <begin position="39"/>
        <end position="48"/>
    </location>
</feature>
<evidence type="ECO:0000313" key="3">
    <source>
        <dbReference type="EMBL" id="CDJ55938.1"/>
    </source>
</evidence>
<dbReference type="OMA" id="WHTEYAL"/>
<feature type="region of interest" description="Disordered" evidence="1">
    <location>
        <begin position="1"/>
        <end position="48"/>
    </location>
</feature>
<feature type="compositionally biased region" description="Basic and acidic residues" evidence="1">
    <location>
        <begin position="1"/>
        <end position="12"/>
    </location>
</feature>
<dbReference type="Proteomes" id="UP000030763">
    <property type="component" value="Unassembled WGS sequence"/>
</dbReference>
<dbReference type="VEuPathDB" id="ToxoDB:EMWEY_00000200"/>